<dbReference type="RefSeq" id="WP_013271315.1">
    <property type="nucleotide sequence ID" value="NC_014376.1"/>
</dbReference>
<dbReference type="PaxDb" id="610130-Closa_0591"/>
<gene>
    <name evidence="5" type="ordered locus">Closa_0591</name>
</gene>
<dbReference type="Proteomes" id="UP000001662">
    <property type="component" value="Chromosome"/>
</dbReference>
<sequence>MSATKQEKEIYGEQVQIVSRSDGCVVYRIADGSGDMMITSYFVFPGIQLVYYDVHMGKCSIDYGVLGNVMEINHCREGRIECGYRDEFFYLTQGDLAVSKKGAAGHDSCFPLNHYDGIAIVIEMDRVPGCMSCFLDDVNVRPCALMEKFCSNDKCFVARSKPCLEHIFSELYAVPDSIKKGYYKVKILELLLFLSGMDLRDDQMEQRCFTKSQVGLAKDVCQYLTERMDRRVTISELADSFHVSQTALKNSFKGVYGVSVYSYIREQKMQAAALMLRRTDRSVLEIAGMCGYDNGSKFAGAFRNVMGVTPNEYRNTKKEIQEA</sequence>
<dbReference type="SUPFAM" id="SSF46689">
    <property type="entry name" value="Homeodomain-like"/>
    <property type="match status" value="2"/>
</dbReference>
<dbReference type="Pfam" id="PF12833">
    <property type="entry name" value="HTH_18"/>
    <property type="match status" value="1"/>
</dbReference>
<protein>
    <submittedName>
        <fullName evidence="5">Transcriptional regulator, AraC family</fullName>
    </submittedName>
</protein>
<dbReference type="GO" id="GO:0043565">
    <property type="term" value="F:sequence-specific DNA binding"/>
    <property type="evidence" value="ECO:0007669"/>
    <property type="project" value="InterPro"/>
</dbReference>
<dbReference type="KEGG" id="csh:Closa_0591"/>
<keyword evidence="3" id="KW-0804">Transcription</keyword>
<dbReference type="PRINTS" id="PR00032">
    <property type="entry name" value="HTHARAC"/>
</dbReference>
<evidence type="ECO:0000313" key="6">
    <source>
        <dbReference type="Proteomes" id="UP000001662"/>
    </source>
</evidence>
<keyword evidence="2" id="KW-0238">DNA-binding</keyword>
<keyword evidence="1" id="KW-0805">Transcription regulation</keyword>
<reference evidence="5" key="1">
    <citation type="submission" date="2010-07" db="EMBL/GenBank/DDBJ databases">
        <title>Complete sequence of Clostridium saccharolyticum WM1.</title>
        <authorList>
            <consortium name="US DOE Joint Genome Institute"/>
            <person name="Lucas S."/>
            <person name="Copeland A."/>
            <person name="Lapidus A."/>
            <person name="Cheng J.-F."/>
            <person name="Bruce D."/>
            <person name="Goodwin L."/>
            <person name="Pitluck S."/>
            <person name="Chertkov O."/>
            <person name="Detter J.C."/>
            <person name="Han C."/>
            <person name="Tapia R."/>
            <person name="Land M."/>
            <person name="Hauser L."/>
            <person name="Chang Y.-J."/>
            <person name="Jeffries C."/>
            <person name="Kyrpides N."/>
            <person name="Ivanova N."/>
            <person name="Mikhailova N."/>
            <person name="Mouttaki H."/>
            <person name="Lin L."/>
            <person name="Zhou J."/>
            <person name="Hemme C.L."/>
            <person name="Woyke T."/>
        </authorList>
    </citation>
    <scope>NUCLEOTIDE SEQUENCE [LARGE SCALE GENOMIC DNA]</scope>
    <source>
        <strain evidence="5">WM1</strain>
    </source>
</reference>
<dbReference type="AlphaFoldDB" id="D9R4N5"/>
<evidence type="ECO:0000256" key="1">
    <source>
        <dbReference type="ARBA" id="ARBA00023015"/>
    </source>
</evidence>
<keyword evidence="6" id="KW-1185">Reference proteome</keyword>
<evidence type="ECO:0000259" key="4">
    <source>
        <dbReference type="PROSITE" id="PS01124"/>
    </source>
</evidence>
<dbReference type="eggNOG" id="COG2207">
    <property type="taxonomic scope" value="Bacteria"/>
</dbReference>
<dbReference type="InterPro" id="IPR020449">
    <property type="entry name" value="Tscrpt_reg_AraC-type_HTH"/>
</dbReference>
<organism evidence="5 6">
    <name type="scientific">Lacrimispora saccharolytica (strain ATCC 35040 / DSM 2544 / NRCC 2533 / WM1)</name>
    <name type="common">Clostridium saccharolyticum</name>
    <dbReference type="NCBI Taxonomy" id="610130"/>
    <lineage>
        <taxon>Bacteria</taxon>
        <taxon>Bacillati</taxon>
        <taxon>Bacillota</taxon>
        <taxon>Clostridia</taxon>
        <taxon>Lachnospirales</taxon>
        <taxon>Lachnospiraceae</taxon>
        <taxon>Lacrimispora</taxon>
    </lineage>
</organism>
<dbReference type="EMBL" id="CP002109">
    <property type="protein sequence ID" value="ADL03219.1"/>
    <property type="molecule type" value="Genomic_DNA"/>
</dbReference>
<dbReference type="HOGENOM" id="CLU_052345_0_0_9"/>
<evidence type="ECO:0000256" key="3">
    <source>
        <dbReference type="ARBA" id="ARBA00023163"/>
    </source>
</evidence>
<evidence type="ECO:0000256" key="2">
    <source>
        <dbReference type="ARBA" id="ARBA00023125"/>
    </source>
</evidence>
<dbReference type="SMART" id="SM00342">
    <property type="entry name" value="HTH_ARAC"/>
    <property type="match status" value="1"/>
</dbReference>
<name>D9R4N5_LACSW</name>
<dbReference type="InterPro" id="IPR018060">
    <property type="entry name" value="HTH_AraC"/>
</dbReference>
<dbReference type="Gene3D" id="1.10.10.60">
    <property type="entry name" value="Homeodomain-like"/>
    <property type="match status" value="2"/>
</dbReference>
<evidence type="ECO:0000313" key="5">
    <source>
        <dbReference type="EMBL" id="ADL03219.1"/>
    </source>
</evidence>
<dbReference type="PANTHER" id="PTHR47893">
    <property type="entry name" value="REGULATORY PROTEIN PCHR"/>
    <property type="match status" value="1"/>
</dbReference>
<dbReference type="GO" id="GO:0003700">
    <property type="term" value="F:DNA-binding transcription factor activity"/>
    <property type="evidence" value="ECO:0007669"/>
    <property type="project" value="InterPro"/>
</dbReference>
<proteinExistence type="predicted"/>
<dbReference type="STRING" id="610130.Closa_0591"/>
<feature type="domain" description="HTH araC/xylS-type" evidence="4">
    <location>
        <begin position="218"/>
        <end position="316"/>
    </location>
</feature>
<accession>D9R4N5</accession>
<dbReference type="InterPro" id="IPR053142">
    <property type="entry name" value="PchR_regulatory_protein"/>
</dbReference>
<dbReference type="PROSITE" id="PS01124">
    <property type="entry name" value="HTH_ARAC_FAMILY_2"/>
    <property type="match status" value="1"/>
</dbReference>
<dbReference type="InterPro" id="IPR009057">
    <property type="entry name" value="Homeodomain-like_sf"/>
</dbReference>
<dbReference type="OrthoDB" id="9772607at2"/>
<dbReference type="PANTHER" id="PTHR47893:SF1">
    <property type="entry name" value="REGULATORY PROTEIN PCHR"/>
    <property type="match status" value="1"/>
</dbReference>